<protein>
    <recommendedName>
        <fullName evidence="2">DNA polymerase III subunit alpha</fullName>
        <ecNumber evidence="1">2.7.7.7</ecNumber>
    </recommendedName>
</protein>
<reference evidence="9 10" key="1">
    <citation type="journal article" date="2008" name="J. Bacteriol.">
        <title>'Candidatus Cloacamonas acidaminovorans': genome sequence reconstruction provides a first glimpse of a new bacterial division.</title>
        <authorList>
            <person name="Pelletier E."/>
            <person name="Kreimeyer A."/>
            <person name="Bocs S."/>
            <person name="Rouy Z."/>
            <person name="Gyapay G."/>
            <person name="Chouari R."/>
            <person name="Riviere D."/>
            <person name="Ganesan A."/>
            <person name="Daegelen P."/>
            <person name="Sghir A."/>
            <person name="Cohen G.N."/>
            <person name="Medigue C."/>
            <person name="Weissenbach J."/>
            <person name="Le Paslier D."/>
        </authorList>
    </citation>
    <scope>NUCLEOTIDE SEQUENCE [LARGE SCALE GENOMIC DNA]</scope>
    <source>
        <strain evidence="10">Evry</strain>
    </source>
</reference>
<evidence type="ECO:0000256" key="1">
    <source>
        <dbReference type="ARBA" id="ARBA00012417"/>
    </source>
</evidence>
<keyword evidence="6" id="KW-0239">DNA-directed DNA polymerase</keyword>
<dbReference type="AlphaFoldDB" id="B0VJC8"/>
<dbReference type="NCBIfam" id="NF005298">
    <property type="entry name" value="PRK06826.1"/>
    <property type="match status" value="1"/>
</dbReference>
<dbReference type="InterPro" id="IPR004013">
    <property type="entry name" value="PHP_dom"/>
</dbReference>
<evidence type="ECO:0000256" key="7">
    <source>
        <dbReference type="ARBA" id="ARBA00049244"/>
    </source>
</evidence>
<proteinExistence type="predicted"/>
<dbReference type="GO" id="GO:0006260">
    <property type="term" value="P:DNA replication"/>
    <property type="evidence" value="ECO:0007669"/>
    <property type="project" value="UniProtKB-KW"/>
</dbReference>
<dbReference type="GO" id="GO:0003887">
    <property type="term" value="F:DNA-directed DNA polymerase activity"/>
    <property type="evidence" value="ECO:0007669"/>
    <property type="project" value="UniProtKB-KW"/>
</dbReference>
<dbReference type="Pfam" id="PF17657">
    <property type="entry name" value="DNA_pol3_finger"/>
    <property type="match status" value="1"/>
</dbReference>
<evidence type="ECO:0000256" key="6">
    <source>
        <dbReference type="ARBA" id="ARBA00022932"/>
    </source>
</evidence>
<dbReference type="PANTHER" id="PTHR32294:SF0">
    <property type="entry name" value="DNA POLYMERASE III SUBUNIT ALPHA"/>
    <property type="match status" value="1"/>
</dbReference>
<dbReference type="NCBIfam" id="TIGR00594">
    <property type="entry name" value="polc"/>
    <property type="match status" value="1"/>
</dbReference>
<dbReference type="SUPFAM" id="SSF89550">
    <property type="entry name" value="PHP domain-like"/>
    <property type="match status" value="1"/>
</dbReference>
<dbReference type="EMBL" id="CU466930">
    <property type="protein sequence ID" value="CAO81582.1"/>
    <property type="molecule type" value="Genomic_DNA"/>
</dbReference>
<dbReference type="NCBIfam" id="NF004226">
    <property type="entry name" value="PRK05673.1"/>
    <property type="match status" value="1"/>
</dbReference>
<keyword evidence="3 9" id="KW-0808">Transferase</keyword>
<dbReference type="eggNOG" id="COG0587">
    <property type="taxonomic scope" value="Bacteria"/>
</dbReference>
<dbReference type="InterPro" id="IPR040982">
    <property type="entry name" value="DNA_pol3_finger"/>
</dbReference>
<evidence type="ECO:0000256" key="5">
    <source>
        <dbReference type="ARBA" id="ARBA00022705"/>
    </source>
</evidence>
<evidence type="ECO:0000259" key="8">
    <source>
        <dbReference type="SMART" id="SM00481"/>
    </source>
</evidence>
<keyword evidence="4 9" id="KW-0548">Nucleotidyltransferase</keyword>
<dbReference type="InterPro" id="IPR003141">
    <property type="entry name" value="Pol/His_phosphatase_N"/>
</dbReference>
<evidence type="ECO:0000313" key="9">
    <source>
        <dbReference type="EMBL" id="CAO81582.1"/>
    </source>
</evidence>
<dbReference type="OrthoDB" id="9803237at2"/>
<dbReference type="Gene3D" id="1.10.10.1600">
    <property type="entry name" value="Bacterial DNA polymerase III alpha subunit, thumb domain"/>
    <property type="match status" value="1"/>
</dbReference>
<dbReference type="Gene3D" id="1.10.150.870">
    <property type="match status" value="1"/>
</dbReference>
<dbReference type="Pfam" id="PF14579">
    <property type="entry name" value="HHH_6"/>
    <property type="match status" value="1"/>
</dbReference>
<dbReference type="InterPro" id="IPR004805">
    <property type="entry name" value="DnaE2/DnaE/PolC"/>
</dbReference>
<comment type="catalytic activity">
    <reaction evidence="7">
        <text>DNA(n) + a 2'-deoxyribonucleoside 5'-triphosphate = DNA(n+1) + diphosphate</text>
        <dbReference type="Rhea" id="RHEA:22508"/>
        <dbReference type="Rhea" id="RHEA-COMP:17339"/>
        <dbReference type="Rhea" id="RHEA-COMP:17340"/>
        <dbReference type="ChEBI" id="CHEBI:33019"/>
        <dbReference type="ChEBI" id="CHEBI:61560"/>
        <dbReference type="ChEBI" id="CHEBI:173112"/>
        <dbReference type="EC" id="2.7.7.7"/>
    </reaction>
</comment>
<dbReference type="SMART" id="SM00481">
    <property type="entry name" value="POLIIIAc"/>
    <property type="match status" value="1"/>
</dbReference>
<dbReference type="Pfam" id="PF02811">
    <property type="entry name" value="PHP"/>
    <property type="match status" value="1"/>
</dbReference>
<sequence>MSFVHLHNHTQYSMLDGACRVDRMIKLAKEYAMPAVAITDHGNLFGAIDFYKTAKNAGIKPILGIEAYIINGDLESETGKNEIRYHLILLAQNEQGYKNLMKLSSYSYIKGFYYKPRISKTLLKQYSEGLICLSACVKGEIPALIYNDRMQQAEEVALWYKDLFQEHFYIEIQDHNLEPEKKIMPRLIDLAKKLEIPMVLTNDCHYLNKNDYEAHDILLCIQTGKLLHDPDRLHYGTNQLYFKSPEEMKELFPDVPEAYNNTLKIADMVDLELHYDKFLLPNIETPPEFKTMGEYLRFLCYENAKIKYPDLNETIKQRIEYELEVIDRMGFNGYFLIVKDIIDNARKQSVPVGPGRGSGAGSIVAYLLDITQIDPLQYGLVFERFLNPDRISMPDIDIDFCAQNRSKVIDYIIQRYGRESVTQIITFSTLGAKSVIKDVARVLSVPASEANAITKTIQGNKTLDEAYNQYPEFSSLINSNDLYRTIFKHSKVLEGLVRQTSVHPAGVVIAPGDLTDYVPLACSTQKGEEKVILVQFEGKWLNDLKLLKMDILGLKNLTLIQKTIDLVKQAQDIDIDINHISLEDKKVYNILGKGETDGVFQFESDGMRKYLIELKPNKIEDLIAMVALYRPGPMQFIDSYIARKHGREKVVYDHPLMENALKETYGVTIYQEQVMQIAREMGGFTGGEADSLRKAMGKKNSDLMQQYQEKFRQGAKAQNVPDAVIEKIWQDWLRFAEYAFNKSHATCYALVAYQTAYLKAYYPVEFMAALLSLEDDPTKIPGKIEVCKKMGIKIIPPNINRSDSEFRVHGKEVLFGLRAIKNLGDAAMRDIIEDRNQNGPYTSIFEFCNRLDSTSVNKTILESLIASGAMDELEGTRAQKWNVIELALQFSSNDQKDRKRGQSTIFDFMDTEDEDNNYYPPLPSVEPWSYIYQLEKEKEVLGFYLSGHPLFEYRSLIKHLTNANSSTGKTKNNGELLIAGIINNISKKKDNKGNPIAFVEFEDLCGKFEVPLFNKDFMQYHKKISPGKVFFIIGNKSTFNGNEDSILRILPNALIDFKELPSELSGEIKINIPNEHLKNGLLTELGNRISRNTGKFKLITKFQSEDMNDYQLESRKLFFPDEALLNWLEKEKIDFQVRVVTNGKNN</sequence>
<accession>B0VJC8</accession>
<dbReference type="Proteomes" id="UP000002019">
    <property type="component" value="Chromosome"/>
</dbReference>
<dbReference type="Pfam" id="PF07733">
    <property type="entry name" value="DNA_pol3_alpha"/>
    <property type="match status" value="1"/>
</dbReference>
<name>B0VJC8_CLOAI</name>
<dbReference type="PANTHER" id="PTHR32294">
    <property type="entry name" value="DNA POLYMERASE III SUBUNIT ALPHA"/>
    <property type="match status" value="1"/>
</dbReference>
<gene>
    <name evidence="9" type="primary">dnaE</name>
    <name evidence="9" type="ordered locus">CLOAM1746</name>
</gene>
<dbReference type="RefSeq" id="WP_015425440.1">
    <property type="nucleotide sequence ID" value="NC_020449.1"/>
</dbReference>
<evidence type="ECO:0000313" key="10">
    <source>
        <dbReference type="Proteomes" id="UP000002019"/>
    </source>
</evidence>
<dbReference type="HOGENOM" id="CLU_001600_0_0_0"/>
<organism evidence="9 10">
    <name type="scientific">Cloacimonas acidaminovorans (strain Evry)</name>
    <dbReference type="NCBI Taxonomy" id="459349"/>
    <lineage>
        <taxon>Bacteria</taxon>
        <taxon>Pseudomonadati</taxon>
        <taxon>Candidatus Cloacimonadota</taxon>
        <taxon>Candidatus Cloacimonadia</taxon>
        <taxon>Candidatus Cloacimonadales</taxon>
        <taxon>Candidatus Cloacimonadaceae</taxon>
        <taxon>Candidatus Cloacimonas</taxon>
    </lineage>
</organism>
<dbReference type="Gene3D" id="3.20.20.140">
    <property type="entry name" value="Metal-dependent hydrolases"/>
    <property type="match status" value="1"/>
</dbReference>
<keyword evidence="10" id="KW-1185">Reference proteome</keyword>
<dbReference type="InterPro" id="IPR041931">
    <property type="entry name" value="DNA_pol3_alpha_thumb_dom"/>
</dbReference>
<dbReference type="CDD" id="cd12113">
    <property type="entry name" value="PHP_PolIIIA_DnaE3"/>
    <property type="match status" value="1"/>
</dbReference>
<dbReference type="KEGG" id="caci:CLOAM1746"/>
<dbReference type="InterPro" id="IPR016195">
    <property type="entry name" value="Pol/histidinol_Pase-like"/>
</dbReference>
<dbReference type="STRING" id="459349.CLOAM1746"/>
<dbReference type="InterPro" id="IPR029460">
    <property type="entry name" value="DNAPol_HHH"/>
</dbReference>
<evidence type="ECO:0000256" key="4">
    <source>
        <dbReference type="ARBA" id="ARBA00022695"/>
    </source>
</evidence>
<feature type="domain" description="Polymerase/histidinol phosphatase N-terminal" evidence="8">
    <location>
        <begin position="4"/>
        <end position="71"/>
    </location>
</feature>
<dbReference type="EC" id="2.7.7.7" evidence="1"/>
<dbReference type="CDD" id="cd04485">
    <property type="entry name" value="DnaE_OBF"/>
    <property type="match status" value="1"/>
</dbReference>
<dbReference type="GO" id="GO:0008408">
    <property type="term" value="F:3'-5' exonuclease activity"/>
    <property type="evidence" value="ECO:0007669"/>
    <property type="project" value="InterPro"/>
</dbReference>
<keyword evidence="5" id="KW-0235">DNA replication</keyword>
<evidence type="ECO:0000256" key="3">
    <source>
        <dbReference type="ARBA" id="ARBA00022679"/>
    </source>
</evidence>
<dbReference type="InterPro" id="IPR011708">
    <property type="entry name" value="DNA_pol3_alpha_NTPase_dom"/>
</dbReference>
<evidence type="ECO:0000256" key="2">
    <source>
        <dbReference type="ARBA" id="ARBA00019114"/>
    </source>
</evidence>